<reference evidence="2" key="1">
    <citation type="submission" date="2022-08" db="EMBL/GenBank/DDBJ databases">
        <title>Genome Sequence of the sulphate-reducing bacterium, Pseudodesulfovibrio portus JCM14722.</title>
        <authorList>
            <person name="Kondo R."/>
            <person name="Kataoka T."/>
        </authorList>
    </citation>
    <scope>NUCLEOTIDE SEQUENCE</scope>
    <source>
        <strain evidence="2">JCM 14722</strain>
    </source>
</reference>
<feature type="transmembrane region" description="Helical" evidence="1">
    <location>
        <begin position="6"/>
        <end position="29"/>
    </location>
</feature>
<keyword evidence="1" id="KW-1133">Transmembrane helix</keyword>
<evidence type="ECO:0000256" key="1">
    <source>
        <dbReference type="SAM" id="Phobius"/>
    </source>
</evidence>
<accession>A0ABM8AU70</accession>
<organism evidence="2 3">
    <name type="scientific">Pseudodesulfovibrio portus</name>
    <dbReference type="NCBI Taxonomy" id="231439"/>
    <lineage>
        <taxon>Bacteria</taxon>
        <taxon>Pseudomonadati</taxon>
        <taxon>Thermodesulfobacteriota</taxon>
        <taxon>Desulfovibrionia</taxon>
        <taxon>Desulfovibrionales</taxon>
        <taxon>Desulfovibrionaceae</taxon>
    </lineage>
</organism>
<gene>
    <name evidence="2" type="ORF">JCM14722_25200</name>
</gene>
<feature type="transmembrane region" description="Helical" evidence="1">
    <location>
        <begin position="50"/>
        <end position="69"/>
    </location>
</feature>
<dbReference type="InterPro" id="IPR025067">
    <property type="entry name" value="DUF4079"/>
</dbReference>
<feature type="transmembrane region" description="Helical" evidence="1">
    <location>
        <begin position="81"/>
        <end position="104"/>
    </location>
</feature>
<keyword evidence="1" id="KW-0812">Transmembrane</keyword>
<feature type="transmembrane region" description="Helical" evidence="1">
    <location>
        <begin position="124"/>
        <end position="144"/>
    </location>
</feature>
<name>A0ABM8AU70_9BACT</name>
<evidence type="ECO:0000313" key="3">
    <source>
        <dbReference type="Proteomes" id="UP001061361"/>
    </source>
</evidence>
<keyword evidence="1" id="KW-0472">Membrane</keyword>
<dbReference type="Pfam" id="PF13301">
    <property type="entry name" value="DUF4079"/>
    <property type="match status" value="1"/>
</dbReference>
<evidence type="ECO:0008006" key="4">
    <source>
        <dbReference type="Google" id="ProtNLM"/>
    </source>
</evidence>
<evidence type="ECO:0000313" key="2">
    <source>
        <dbReference type="EMBL" id="BDQ34978.1"/>
    </source>
</evidence>
<dbReference type="EMBL" id="AP026708">
    <property type="protein sequence ID" value="BDQ34978.1"/>
    <property type="molecule type" value="Genomic_DNA"/>
</dbReference>
<proteinExistence type="predicted"/>
<dbReference type="Proteomes" id="UP001061361">
    <property type="component" value="Chromosome"/>
</dbReference>
<protein>
    <recommendedName>
        <fullName evidence="4">DUF4079 domain-containing protein</fullName>
    </recommendedName>
</protein>
<sequence length="146" mass="16420">MVPDMMLWIHPILQSAALLLGTYVLYMGYCRFCFQHLGKKAVFNWKRHVFLGKVAVWLWLAGLVFGIYATRMSWGTLGLTGAHYTIGLAMLPFLAVSLITGYMLQKPSGKRPRLALTHGSANAILYLMALFQTWSGIEAVRLLLLE</sequence>
<keyword evidence="3" id="KW-1185">Reference proteome</keyword>